<sequence length="62" mass="7186">MSEAMEDFYKESKHEMSYEMLDFLLPDRRRKSVSERSETAVRQIFEKLDAGKLDIGVGGEAQ</sequence>
<dbReference type="RefSeq" id="WP_097109297.1">
    <property type="nucleotide sequence ID" value="NZ_OCPC01000006.1"/>
</dbReference>
<proteinExistence type="predicted"/>
<organism evidence="1 2">
    <name type="scientific">Hoeflea halophila</name>
    <dbReference type="NCBI Taxonomy" id="714899"/>
    <lineage>
        <taxon>Bacteria</taxon>
        <taxon>Pseudomonadati</taxon>
        <taxon>Pseudomonadota</taxon>
        <taxon>Alphaproteobacteria</taxon>
        <taxon>Hyphomicrobiales</taxon>
        <taxon>Rhizobiaceae</taxon>
        <taxon>Hoeflea</taxon>
    </lineage>
</organism>
<dbReference type="AlphaFoldDB" id="A0A286IFB7"/>
<evidence type="ECO:0000313" key="2">
    <source>
        <dbReference type="Proteomes" id="UP000219465"/>
    </source>
</evidence>
<keyword evidence="2" id="KW-1185">Reference proteome</keyword>
<protein>
    <submittedName>
        <fullName evidence="1">Uncharacterized protein</fullName>
    </submittedName>
</protein>
<gene>
    <name evidence="1" type="ORF">SAMN05877838_3779</name>
</gene>
<dbReference type="Proteomes" id="UP000219465">
    <property type="component" value="Unassembled WGS sequence"/>
</dbReference>
<evidence type="ECO:0000313" key="1">
    <source>
        <dbReference type="EMBL" id="SOE18835.1"/>
    </source>
</evidence>
<accession>A0A286IFB7</accession>
<dbReference type="EMBL" id="OCPC01000006">
    <property type="protein sequence ID" value="SOE18835.1"/>
    <property type="molecule type" value="Genomic_DNA"/>
</dbReference>
<name>A0A286IFB7_9HYPH</name>
<reference evidence="2" key="1">
    <citation type="submission" date="2017-08" db="EMBL/GenBank/DDBJ databases">
        <authorList>
            <person name="Varghese N."/>
            <person name="Submissions S."/>
        </authorList>
    </citation>
    <scope>NUCLEOTIDE SEQUENCE [LARGE SCALE GENOMIC DNA]</scope>
    <source>
        <strain evidence="2">KCTC 23107</strain>
    </source>
</reference>